<evidence type="ECO:0000313" key="5">
    <source>
        <dbReference type="Proteomes" id="UP000009022"/>
    </source>
</evidence>
<organism evidence="4 5">
    <name type="scientific">Trichoplax adhaerens</name>
    <name type="common">Trichoplax reptans</name>
    <dbReference type="NCBI Taxonomy" id="10228"/>
    <lineage>
        <taxon>Eukaryota</taxon>
        <taxon>Metazoa</taxon>
        <taxon>Placozoa</taxon>
        <taxon>Uniplacotomia</taxon>
        <taxon>Trichoplacea</taxon>
        <taxon>Trichoplacidae</taxon>
        <taxon>Trichoplax</taxon>
    </lineage>
</organism>
<evidence type="ECO:0000259" key="3">
    <source>
        <dbReference type="PROSITE" id="PS50017"/>
    </source>
</evidence>
<reference evidence="4 5" key="1">
    <citation type="journal article" date="2008" name="Nature">
        <title>The Trichoplax genome and the nature of placozoans.</title>
        <authorList>
            <person name="Srivastava M."/>
            <person name="Begovic E."/>
            <person name="Chapman J."/>
            <person name="Putnam N.H."/>
            <person name="Hellsten U."/>
            <person name="Kawashima T."/>
            <person name="Kuo A."/>
            <person name="Mitros T."/>
            <person name="Salamov A."/>
            <person name="Carpenter M.L."/>
            <person name="Signorovitch A.Y."/>
            <person name="Moreno M.A."/>
            <person name="Kamm K."/>
            <person name="Grimwood J."/>
            <person name="Schmutz J."/>
            <person name="Shapiro H."/>
            <person name="Grigoriev I.V."/>
            <person name="Buss L.W."/>
            <person name="Schierwater B."/>
            <person name="Dellaporta S.L."/>
            <person name="Rokhsar D.S."/>
        </authorList>
    </citation>
    <scope>NUCLEOTIDE SEQUENCE [LARGE SCALE GENOMIC DNA]</scope>
    <source>
        <strain evidence="4 5">Grell-BS-1999</strain>
    </source>
</reference>
<name>B3RUX3_TRIAD</name>
<accession>B3RUX3</accession>
<dbReference type="InterPro" id="IPR027417">
    <property type="entry name" value="P-loop_NTPase"/>
</dbReference>
<dbReference type="InterPro" id="IPR000488">
    <property type="entry name" value="Death_dom"/>
</dbReference>
<gene>
    <name evidence="4" type="ORF">TRIADDRAFT_55446</name>
</gene>
<evidence type="ECO:0000313" key="4">
    <source>
        <dbReference type="EMBL" id="EDV25393.1"/>
    </source>
</evidence>
<proteinExistence type="predicted"/>
<feature type="compositionally biased region" description="Low complexity" evidence="2">
    <location>
        <begin position="125"/>
        <end position="149"/>
    </location>
</feature>
<dbReference type="KEGG" id="tad:TRIADDRAFT_55446"/>
<dbReference type="HOGENOM" id="CLU_340487_0_0_1"/>
<evidence type="ECO:0000256" key="1">
    <source>
        <dbReference type="ARBA" id="ARBA00023198"/>
    </source>
</evidence>
<keyword evidence="1" id="KW-0395">Inflammatory response</keyword>
<dbReference type="SUPFAM" id="SSF52540">
    <property type="entry name" value="P-loop containing nucleoside triphosphate hydrolases"/>
    <property type="match status" value="1"/>
</dbReference>
<dbReference type="PROSITE" id="PS50017">
    <property type="entry name" value="DEATH_DOMAIN"/>
    <property type="match status" value="1"/>
</dbReference>
<dbReference type="Proteomes" id="UP000009022">
    <property type="component" value="Unassembled WGS sequence"/>
</dbReference>
<protein>
    <recommendedName>
        <fullName evidence="3">Death domain-containing protein</fullName>
    </recommendedName>
</protein>
<dbReference type="CTD" id="6752639"/>
<dbReference type="Pfam" id="PF08477">
    <property type="entry name" value="Roc"/>
    <property type="match status" value="1"/>
</dbReference>
<dbReference type="InterPro" id="IPR036388">
    <property type="entry name" value="WH-like_DNA-bd_sf"/>
</dbReference>
<feature type="compositionally biased region" description="Polar residues" evidence="2">
    <location>
        <begin position="114"/>
        <end position="124"/>
    </location>
</feature>
<dbReference type="OrthoDB" id="5950235at2759"/>
<dbReference type="Gene3D" id="1.10.533.10">
    <property type="entry name" value="Death Domain, Fas"/>
    <property type="match status" value="1"/>
</dbReference>
<dbReference type="PhylomeDB" id="B3RUX3"/>
<sequence length="834" mass="95458">MAEESLAKSLLIEEAFYTALANGNVKASRARCLFLGDKNSGKSSLFRVLSGQMSKVMRKMSLISDADDAMTSDGILARTRSDSLLPPGLDALMDSAGESDEVFRDDIPLRPQRRSSFIRSSNQQGWSPNNSISSESGSTSGNQASGSSSNPQLSDFDRHAGKLIAHALKQLYFRNTNKSKLAECSTWDKRIPYDSVVSYLKSTSSTVTEDLNSTARLRLDFWDISGHKLTRSVHHVHLAKFGVNLIVFNAVSMLAQEEKQLQSLHYWLNSIRTYTTPTTPVLLVGTHGDELSSDDIKNINRQLNKHFMQSFGGQIARSSYDSVMFLVESQHGIKDEGAARLLEKMFDCARRQEYSTHAIPLSWVMFREQLTRLHKEHNIRCVTVSSLRKLARQVCNITSEQEQTQVLEYLHHGRKIIYPGILHGVKKDHVILNTFVIIDTQCVLEAITALIYQPSHCKETKHFQHKWERLTNYAVVDTDLMLHAWKNSKEPSEVLVSLMEALHIIYRIDDNCDFLTSHLKEKKTLQEFDSKRPGLFSSMKPARFIMPYLLKNQMDESFWEVSLDDISFYFDFHGFLPQPIFMYTIIDIMSQRGKNASLTTTICQTGGIFSLFDDIYHFNLQLYAEKCQFKITARCKEGYSAWYLMNELNVMVKNICDKHFPDVFYHCGPACPMDRCLSADQAFNRVHVLKVDFLNPNAALQCGQIRVDEHPHVKEWLPDDNIEATIAALKDRKNEQSLDNHIDHLSQSTHDELCRLLNQHTPSVKDWRWLALELMEITTQQLVRFKLQDSPSSSLLAEWGKKSHSTVQLLIKKLQDIKRDDCVQILSQWIENHF</sequence>
<dbReference type="InterPro" id="IPR011029">
    <property type="entry name" value="DEATH-like_dom_sf"/>
</dbReference>
<dbReference type="PANTHER" id="PTHR15079">
    <property type="entry name" value="MYD88"/>
    <property type="match status" value="1"/>
</dbReference>
<dbReference type="PANTHER" id="PTHR15079:SF10">
    <property type="entry name" value="DEATH DOMAIN-CONTAINING PROTEIN"/>
    <property type="match status" value="1"/>
</dbReference>
<dbReference type="GeneID" id="6752639"/>
<keyword evidence="5" id="KW-1185">Reference proteome</keyword>
<evidence type="ECO:0000256" key="2">
    <source>
        <dbReference type="SAM" id="MobiDB-lite"/>
    </source>
</evidence>
<dbReference type="InParanoid" id="B3RUX3"/>
<dbReference type="SUPFAM" id="SSF47986">
    <property type="entry name" value="DEATH domain"/>
    <property type="match status" value="1"/>
</dbReference>
<feature type="region of interest" description="Disordered" evidence="2">
    <location>
        <begin position="113"/>
        <end position="153"/>
    </location>
</feature>
<dbReference type="OMA" id="YSTHAIP"/>
<dbReference type="GO" id="GO:0070976">
    <property type="term" value="F:TIR domain binding"/>
    <property type="evidence" value="ECO:0007669"/>
    <property type="project" value="InterPro"/>
</dbReference>
<dbReference type="InterPro" id="IPR017281">
    <property type="entry name" value="Myelin_different_resp_MyD88"/>
</dbReference>
<dbReference type="Gene3D" id="1.10.10.10">
    <property type="entry name" value="Winged helix-like DNA-binding domain superfamily/Winged helix DNA-binding domain"/>
    <property type="match status" value="1"/>
</dbReference>
<dbReference type="RefSeq" id="XP_002111426.1">
    <property type="nucleotide sequence ID" value="XM_002111390.1"/>
</dbReference>
<dbReference type="GO" id="GO:0043123">
    <property type="term" value="P:positive regulation of canonical NF-kappaB signal transduction"/>
    <property type="evidence" value="ECO:0007669"/>
    <property type="project" value="InterPro"/>
</dbReference>
<dbReference type="Gene3D" id="3.40.50.300">
    <property type="entry name" value="P-loop containing nucleotide triphosphate hydrolases"/>
    <property type="match status" value="1"/>
</dbReference>
<dbReference type="GO" id="GO:0002755">
    <property type="term" value="P:MyD88-dependent toll-like receptor signaling pathway"/>
    <property type="evidence" value="ECO:0007669"/>
    <property type="project" value="InterPro"/>
</dbReference>
<dbReference type="EMBL" id="DS985244">
    <property type="protein sequence ID" value="EDV25393.1"/>
    <property type="molecule type" value="Genomic_DNA"/>
</dbReference>
<dbReference type="Pfam" id="PF00531">
    <property type="entry name" value="Death"/>
    <property type="match status" value="1"/>
</dbReference>
<dbReference type="AlphaFoldDB" id="B3RUX3"/>
<feature type="domain" description="Death" evidence="3">
    <location>
        <begin position="790"/>
        <end position="830"/>
    </location>
</feature>